<proteinExistence type="predicted"/>
<evidence type="ECO:0000313" key="1">
    <source>
        <dbReference type="EMBL" id="RKS26116.1"/>
    </source>
</evidence>
<protein>
    <recommendedName>
        <fullName evidence="3">Tetratricopeptide repeat protein</fullName>
    </recommendedName>
</protein>
<keyword evidence="2" id="KW-1185">Reference proteome</keyword>
<comment type="caution">
    <text evidence="1">The sequence shown here is derived from an EMBL/GenBank/DDBJ whole genome shotgun (WGS) entry which is preliminary data.</text>
</comment>
<dbReference type="SUPFAM" id="SSF48452">
    <property type="entry name" value="TPR-like"/>
    <property type="match status" value="1"/>
</dbReference>
<dbReference type="EMBL" id="RBLC01000001">
    <property type="protein sequence ID" value="RKS26116.1"/>
    <property type="molecule type" value="Genomic_DNA"/>
</dbReference>
<organism evidence="1 2">
    <name type="scientific">Flavobacterium endophyticum</name>
    <dbReference type="NCBI Taxonomy" id="1540163"/>
    <lineage>
        <taxon>Bacteria</taxon>
        <taxon>Pseudomonadati</taxon>
        <taxon>Bacteroidota</taxon>
        <taxon>Flavobacteriia</taxon>
        <taxon>Flavobacteriales</taxon>
        <taxon>Flavobacteriaceae</taxon>
        <taxon>Flavobacterium</taxon>
    </lineage>
</organism>
<dbReference type="OrthoDB" id="979271at2"/>
<name>A0A495MJG5_9FLAO</name>
<sequence>MNEEAYNSFESYLNNEMSTEERLDFESKLQDDSQFRESFELYKETSAFLEHKFSAETQDFKKNLALVSKDYFSEEEEGTKVISFKPWYYAAAASVVILLGTWIFMKGPTPEYGDYDQHENASFVERGDADENLKNAQDFFNKKEYRKAVVSFQKIQNLDNPEHQYFYAIALIETDNYVKAEMLLNEIQHGTSIYKNKAIWYSALSELKQKNVEECKSLLRQIPEDSEDYDKAQELLKELD</sequence>
<dbReference type="AlphaFoldDB" id="A0A495MJG5"/>
<gene>
    <name evidence="1" type="ORF">CLV94_1170</name>
</gene>
<dbReference type="Gene3D" id="1.25.40.10">
    <property type="entry name" value="Tetratricopeptide repeat domain"/>
    <property type="match status" value="1"/>
</dbReference>
<evidence type="ECO:0008006" key="3">
    <source>
        <dbReference type="Google" id="ProtNLM"/>
    </source>
</evidence>
<dbReference type="InterPro" id="IPR011990">
    <property type="entry name" value="TPR-like_helical_dom_sf"/>
</dbReference>
<dbReference type="RefSeq" id="WP_121375468.1">
    <property type="nucleotide sequence ID" value="NZ_RBLC01000001.1"/>
</dbReference>
<reference evidence="1 2" key="1">
    <citation type="submission" date="2018-10" db="EMBL/GenBank/DDBJ databases">
        <title>Genomic Encyclopedia of Archaeal and Bacterial Type Strains, Phase II (KMG-II): from individual species to whole genera.</title>
        <authorList>
            <person name="Goeker M."/>
        </authorList>
    </citation>
    <scope>NUCLEOTIDE SEQUENCE [LARGE SCALE GENOMIC DNA]</scope>
    <source>
        <strain evidence="1 2">DSM 29537</strain>
    </source>
</reference>
<evidence type="ECO:0000313" key="2">
    <source>
        <dbReference type="Proteomes" id="UP000277579"/>
    </source>
</evidence>
<dbReference type="Proteomes" id="UP000277579">
    <property type="component" value="Unassembled WGS sequence"/>
</dbReference>
<accession>A0A495MJG5</accession>